<evidence type="ECO:0000313" key="1">
    <source>
        <dbReference type="EMBL" id="SVA55135.1"/>
    </source>
</evidence>
<reference evidence="1" key="1">
    <citation type="submission" date="2018-05" db="EMBL/GenBank/DDBJ databases">
        <authorList>
            <person name="Lanie J.A."/>
            <person name="Ng W.-L."/>
            <person name="Kazmierczak K.M."/>
            <person name="Andrzejewski T.M."/>
            <person name="Davidsen T.M."/>
            <person name="Wayne K.J."/>
            <person name="Tettelin H."/>
            <person name="Glass J.I."/>
            <person name="Rusch D."/>
            <person name="Podicherti R."/>
            <person name="Tsui H.-C.T."/>
            <person name="Winkler M.E."/>
        </authorList>
    </citation>
    <scope>NUCLEOTIDE SEQUENCE</scope>
</reference>
<protein>
    <submittedName>
        <fullName evidence="1">Uncharacterized protein</fullName>
    </submittedName>
</protein>
<dbReference type="AlphaFoldDB" id="A0A381WRL6"/>
<sequence>MFTVSFLVVCASATTIAQDAPQTAWGQPDLQGVWDFRTITPMERPSGRADQAFLTDEEAANLGQEAVDRDVTLANRPAQRTQVDPTGNVDRGADGAPGSYNQFWFDRGTSVITTQRTSLVIDPPDGRIPPLTPGAERNRAALAEARKDTGPHEPTPGGWVEDLGSNGLQARCITGFNSGPPMTPGGYNNNFQLFQTPDTIVIYNEMNHNARVVLLTGQPHLDLRQWAGDSRGYWDGDALVVETTNFLRETSFMRGGSTAALQLTERFTRESPDVLIYEVTVNDPETWARPWTYQVPMRRNPSPVFEYACHEGNFSMAVILTGARGKEAAAR</sequence>
<organism evidence="1">
    <name type="scientific">marine metagenome</name>
    <dbReference type="NCBI Taxonomy" id="408172"/>
    <lineage>
        <taxon>unclassified sequences</taxon>
        <taxon>metagenomes</taxon>
        <taxon>ecological metagenomes</taxon>
    </lineage>
</organism>
<dbReference type="EMBL" id="UINC01012654">
    <property type="protein sequence ID" value="SVA55135.1"/>
    <property type="molecule type" value="Genomic_DNA"/>
</dbReference>
<gene>
    <name evidence="1" type="ORF">METZ01_LOCUS107989</name>
</gene>
<name>A0A381WRL6_9ZZZZ</name>
<proteinExistence type="predicted"/>
<accession>A0A381WRL6</accession>